<organism evidence="1 2">
    <name type="scientific">Lentilactobacillus kefiri DSM 20587 = JCM 5818</name>
    <dbReference type="NCBI Taxonomy" id="1423764"/>
    <lineage>
        <taxon>Bacteria</taxon>
        <taxon>Bacillati</taxon>
        <taxon>Bacillota</taxon>
        <taxon>Bacilli</taxon>
        <taxon>Lactobacillales</taxon>
        <taxon>Lactobacillaceae</taxon>
        <taxon>Lentilactobacillus</taxon>
    </lineage>
</organism>
<dbReference type="EMBL" id="AYYV01000070">
    <property type="protein sequence ID" value="KRM50405.1"/>
    <property type="molecule type" value="Genomic_DNA"/>
</dbReference>
<evidence type="ECO:0000313" key="1">
    <source>
        <dbReference type="EMBL" id="KRM50405.1"/>
    </source>
</evidence>
<accession>A0A8E1RHP5</accession>
<evidence type="ECO:0000313" key="2">
    <source>
        <dbReference type="Proteomes" id="UP000051164"/>
    </source>
</evidence>
<gene>
    <name evidence="1" type="ORF">FC95_GL002042</name>
</gene>
<reference evidence="1 2" key="1">
    <citation type="journal article" date="2015" name="Genome Announc.">
        <title>Expanding the biotechnology potential of lactobacilli through comparative genomics of 213 strains and associated genera.</title>
        <authorList>
            <person name="Sun Z."/>
            <person name="Harris H.M."/>
            <person name="McCann A."/>
            <person name="Guo C."/>
            <person name="Argimon S."/>
            <person name="Zhang W."/>
            <person name="Yang X."/>
            <person name="Jeffery I.B."/>
            <person name="Cooney J.C."/>
            <person name="Kagawa T.F."/>
            <person name="Liu W."/>
            <person name="Song Y."/>
            <person name="Salvetti E."/>
            <person name="Wrobel A."/>
            <person name="Rasinkangas P."/>
            <person name="Parkhill J."/>
            <person name="Rea M.C."/>
            <person name="O'Sullivan O."/>
            <person name="Ritari J."/>
            <person name="Douillard F.P."/>
            <person name="Paul Ross R."/>
            <person name="Yang R."/>
            <person name="Briner A.E."/>
            <person name="Felis G.E."/>
            <person name="de Vos W.M."/>
            <person name="Barrangou R."/>
            <person name="Klaenhammer T.R."/>
            <person name="Caufield P.W."/>
            <person name="Cui Y."/>
            <person name="Zhang H."/>
            <person name="O'Toole P.W."/>
        </authorList>
    </citation>
    <scope>NUCLEOTIDE SEQUENCE [LARGE SCALE GENOMIC DNA]</scope>
    <source>
        <strain evidence="1 2">DSM 20587</strain>
    </source>
</reference>
<dbReference type="AlphaFoldDB" id="A0A8E1RHP5"/>
<proteinExistence type="predicted"/>
<comment type="caution">
    <text evidence="1">The sequence shown here is derived from an EMBL/GenBank/DDBJ whole genome shotgun (WGS) entry which is preliminary data.</text>
</comment>
<sequence length="150" mass="16791">MVNKLAENNDWQLVGIRLDNLNFDRSNFNPQKGPQINAETQLTLPADPTGKTAMPVVQVTSTFKLYDKEISKSYFNAKIAGVFKVPDNLTNDDAIQKSIDDDKDLRNSFAQPVVDYLISTLADLTLKAFGTPTILRREQLIETLFGAKQN</sequence>
<dbReference type="Proteomes" id="UP000051164">
    <property type="component" value="Unassembled WGS sequence"/>
</dbReference>
<name>A0A8E1RHP5_LENKE</name>
<protein>
    <submittedName>
        <fullName evidence="1">Uncharacterized protein</fullName>
    </submittedName>
</protein>